<dbReference type="Proteomes" id="UP000439903">
    <property type="component" value="Unassembled WGS sequence"/>
</dbReference>
<dbReference type="OrthoDB" id="2421305at2759"/>
<dbReference type="EMBL" id="WTPW01000072">
    <property type="protein sequence ID" value="KAF0552081.1"/>
    <property type="molecule type" value="Genomic_DNA"/>
</dbReference>
<name>A0A8H4B137_GIGMA</name>
<protein>
    <submittedName>
        <fullName evidence="1">Uncharacterized protein</fullName>
    </submittedName>
</protein>
<dbReference type="AlphaFoldDB" id="A0A8H4B137"/>
<reference evidence="1 2" key="1">
    <citation type="journal article" date="2019" name="Environ. Microbiol.">
        <title>At the nexus of three kingdoms: the genome of the mycorrhizal fungus Gigaspora margarita provides insights into plant, endobacterial and fungal interactions.</title>
        <authorList>
            <person name="Venice F."/>
            <person name="Ghignone S."/>
            <person name="Salvioli di Fossalunga A."/>
            <person name="Amselem J."/>
            <person name="Novero M."/>
            <person name="Xianan X."/>
            <person name="Sedzielewska Toro K."/>
            <person name="Morin E."/>
            <person name="Lipzen A."/>
            <person name="Grigoriev I.V."/>
            <person name="Henrissat B."/>
            <person name="Martin F.M."/>
            <person name="Bonfante P."/>
        </authorList>
    </citation>
    <scope>NUCLEOTIDE SEQUENCE [LARGE SCALE GENOMIC DNA]</scope>
    <source>
        <strain evidence="1 2">BEG34</strain>
    </source>
</reference>
<organism evidence="1 2">
    <name type="scientific">Gigaspora margarita</name>
    <dbReference type="NCBI Taxonomy" id="4874"/>
    <lineage>
        <taxon>Eukaryota</taxon>
        <taxon>Fungi</taxon>
        <taxon>Fungi incertae sedis</taxon>
        <taxon>Mucoromycota</taxon>
        <taxon>Glomeromycotina</taxon>
        <taxon>Glomeromycetes</taxon>
        <taxon>Diversisporales</taxon>
        <taxon>Gigasporaceae</taxon>
        <taxon>Gigaspora</taxon>
    </lineage>
</organism>
<sequence length="98" mass="11391">MQLYSTINNYALRKVRKGAEIMSFFLSLKNEFKLLEKLIVILSSFDEAIQFLSGSKYLILGFMTPMLKELAHQLKYFAGHNEEAIFVRNTILNNLIEQ</sequence>
<gene>
    <name evidence="1" type="ORF">F8M41_022687</name>
</gene>
<evidence type="ECO:0000313" key="2">
    <source>
        <dbReference type="Proteomes" id="UP000439903"/>
    </source>
</evidence>
<keyword evidence="2" id="KW-1185">Reference proteome</keyword>
<comment type="caution">
    <text evidence="1">The sequence shown here is derived from an EMBL/GenBank/DDBJ whole genome shotgun (WGS) entry which is preliminary data.</text>
</comment>
<proteinExistence type="predicted"/>
<accession>A0A8H4B137</accession>
<evidence type="ECO:0000313" key="1">
    <source>
        <dbReference type="EMBL" id="KAF0552081.1"/>
    </source>
</evidence>